<evidence type="ECO:0000313" key="3">
    <source>
        <dbReference type="Proteomes" id="UP000738359"/>
    </source>
</evidence>
<feature type="region of interest" description="Disordered" evidence="1">
    <location>
        <begin position="546"/>
        <end position="648"/>
    </location>
</feature>
<reference evidence="2" key="1">
    <citation type="journal article" date="2020" name="Fungal Divers.">
        <title>Resolving the Mortierellaceae phylogeny through synthesis of multi-gene phylogenetics and phylogenomics.</title>
        <authorList>
            <person name="Vandepol N."/>
            <person name="Liber J."/>
            <person name="Desiro A."/>
            <person name="Na H."/>
            <person name="Kennedy M."/>
            <person name="Barry K."/>
            <person name="Grigoriev I.V."/>
            <person name="Miller A.N."/>
            <person name="O'Donnell K."/>
            <person name="Stajich J.E."/>
            <person name="Bonito G."/>
        </authorList>
    </citation>
    <scope>NUCLEOTIDE SEQUENCE</scope>
    <source>
        <strain evidence="2">CK1249</strain>
    </source>
</reference>
<evidence type="ECO:0008006" key="4">
    <source>
        <dbReference type="Google" id="ProtNLM"/>
    </source>
</evidence>
<evidence type="ECO:0000256" key="1">
    <source>
        <dbReference type="SAM" id="MobiDB-lite"/>
    </source>
</evidence>
<proteinExistence type="predicted"/>
<dbReference type="EMBL" id="JAAAHY010001577">
    <property type="protein sequence ID" value="KAF9948049.1"/>
    <property type="molecule type" value="Genomic_DNA"/>
</dbReference>
<name>A0A9P6IUR5_MORAP</name>
<dbReference type="Proteomes" id="UP000738359">
    <property type="component" value="Unassembled WGS sequence"/>
</dbReference>
<evidence type="ECO:0000313" key="2">
    <source>
        <dbReference type="EMBL" id="KAF9948049.1"/>
    </source>
</evidence>
<dbReference type="InterPro" id="IPR032675">
    <property type="entry name" value="LRR_dom_sf"/>
</dbReference>
<dbReference type="Gene3D" id="3.80.10.10">
    <property type="entry name" value="Ribonuclease Inhibitor"/>
    <property type="match status" value="1"/>
</dbReference>
<accession>A0A9P6IUR5</accession>
<protein>
    <recommendedName>
        <fullName evidence="4">F-box domain-containing protein</fullName>
    </recommendedName>
</protein>
<dbReference type="OrthoDB" id="2375664at2759"/>
<dbReference type="AlphaFoldDB" id="A0A9P6IUR5"/>
<feature type="compositionally biased region" description="Basic and acidic residues" evidence="1">
    <location>
        <begin position="588"/>
        <end position="606"/>
    </location>
</feature>
<keyword evidence="3" id="KW-1185">Reference proteome</keyword>
<feature type="compositionally biased region" description="Acidic residues" evidence="1">
    <location>
        <begin position="578"/>
        <end position="587"/>
    </location>
</feature>
<sequence>MTSDPLGLSARTNPLQLYEVLSVVFGFLDRPSLLEAGLVCSSWHTCSQEILQQTCVILNQDVLGFFSPPAKFDVSFKTHLHAARFVKTCHRVKSLRVGSILKRHGTSGGPFDFKSAPLLQRERLSYLFQLYRAYQVHPGLKNLVHLDIHFSDSCFSYTWGNDDEQADFYAIMYGLILDNEHLRDLEFTNAGSGSVSTIFKRLCDLKVAHRVQRLSIKTDASHFPFHTLLRDLSNANEEPSADGADEQEPGAGAKPWTLQELVLQSVRSRAMGRFSIDVKAASAERYPVIRSLTMLGFALYRTASRAAEAMSDTASETEEDDGLHTAAQRIDPKLYLLQQFPNLERLRISHDLSPISESSPKSFSEGVLSLVPDLENARHFMEAPENFVEEMAKACPKLKAIDLGGNVDLSESQWEEMMRVYGRQLESLVVWGVLNFSAAALMHVIEPPPLKAIPEPSGRFGMSSRLTELDISWAGVFGDCAWLVFSTLPCLKHFKARQVPLDAARLVGYDWVCKDLETLAIQVLVPMQKWPLEPLWVGDGGLEPLQSKESHTGDAECPLCARVQKPETSTSPASKKDDDDDDGEDDGYAEKFASKRARVQEGDKERKRAKKAKKAKKEHKQTDTDSVTEQSQSTDTISQNAFKESEPSRPYHFQVQVDLCEQLGRLHRLRELTLEGQRDCWYGDHEWDCLHLTLQTGLDRLEGLQNSLEKLVLYQLQDELAGDEEVEWIAQHWIHHRNPVWQQEYRRRKQLHNGILGDVEKDVEDDLWRPEPKFKALLGVGVRNTSSYSSARRAHANLAWLKQECPGLRIEKDHRILDEDFYVGSFEDF</sequence>
<feature type="compositionally biased region" description="Polar residues" evidence="1">
    <location>
        <begin position="624"/>
        <end position="642"/>
    </location>
</feature>
<gene>
    <name evidence="2" type="ORF">BGZ70_002382</name>
</gene>
<comment type="caution">
    <text evidence="2">The sequence shown here is derived from an EMBL/GenBank/DDBJ whole genome shotgun (WGS) entry which is preliminary data.</text>
</comment>
<dbReference type="SUPFAM" id="SSF52047">
    <property type="entry name" value="RNI-like"/>
    <property type="match status" value="1"/>
</dbReference>
<feature type="compositionally biased region" description="Basic residues" evidence="1">
    <location>
        <begin position="607"/>
        <end position="619"/>
    </location>
</feature>
<organism evidence="2 3">
    <name type="scientific">Mortierella alpina</name>
    <name type="common">Oleaginous fungus</name>
    <name type="synonym">Mortierella renispora</name>
    <dbReference type="NCBI Taxonomy" id="64518"/>
    <lineage>
        <taxon>Eukaryota</taxon>
        <taxon>Fungi</taxon>
        <taxon>Fungi incertae sedis</taxon>
        <taxon>Mucoromycota</taxon>
        <taxon>Mortierellomycotina</taxon>
        <taxon>Mortierellomycetes</taxon>
        <taxon>Mortierellales</taxon>
        <taxon>Mortierellaceae</taxon>
        <taxon>Mortierella</taxon>
    </lineage>
</organism>